<proteinExistence type="predicted"/>
<evidence type="ECO:0000313" key="2">
    <source>
        <dbReference type="Proteomes" id="UP001165583"/>
    </source>
</evidence>
<organism evidence="1 2">
    <name type="scientific">Novosphingobium mangrovi</name>
    <name type="common">ex Huang et al. 2023</name>
    <dbReference type="NCBI Taxonomy" id="2976432"/>
    <lineage>
        <taxon>Bacteria</taxon>
        <taxon>Pseudomonadati</taxon>
        <taxon>Pseudomonadota</taxon>
        <taxon>Alphaproteobacteria</taxon>
        <taxon>Sphingomonadales</taxon>
        <taxon>Sphingomonadaceae</taxon>
        <taxon>Novosphingobium</taxon>
    </lineage>
</organism>
<evidence type="ECO:0000313" key="1">
    <source>
        <dbReference type="EMBL" id="MCT2401840.1"/>
    </source>
</evidence>
<dbReference type="Proteomes" id="UP001165583">
    <property type="component" value="Unassembled WGS sequence"/>
</dbReference>
<protein>
    <submittedName>
        <fullName evidence="1">Uncharacterized protein</fullName>
    </submittedName>
</protein>
<keyword evidence="2" id="KW-1185">Reference proteome</keyword>
<accession>A0ABT2IAI4</accession>
<sequence>MADELAVGDFVVRQRKLKQNEVLKRTYDLVVAGLSWESRGPTAFASLKGLDAPLTLFKFMSRSEDVETAKIAQLEVFRKLRADLGVKELEASTDAEKNFASIKAWLQDLYAKAERPLSILLDVTCIPKTYVLYLIGLGFSDELIARMDCVYTPGKYDLVSGDAGAPPALTGPRSLLSEGEWHSRQIPYLEASEYIANDADLLVTLGGELGLSLPFIERFEPRRLGLICIEETSPSRDAPMLGSERMAYEELLREPNAIQVDIKLCDAVGVARHAVTFMESSIARGTTMMAIGSKPHAIGIALAALANPRVEVVCRTPASYRAVDVQASGDPMLYEIEDRFDPLTYLASR</sequence>
<comment type="caution">
    <text evidence="1">The sequence shown here is derived from an EMBL/GenBank/DDBJ whole genome shotgun (WGS) entry which is preliminary data.</text>
</comment>
<gene>
    <name evidence="1" type="ORF">NZK81_20010</name>
</gene>
<reference evidence="1" key="1">
    <citation type="submission" date="2022-09" db="EMBL/GenBank/DDBJ databases">
        <title>Novosphingobium sp. Nov., a polycyclic aromatic hydrocarbon-degrading bacterium isolated form mangrove sediments in HongKong.</title>
        <authorList>
            <person name="Hu Z."/>
        </authorList>
    </citation>
    <scope>NUCLEOTIDE SEQUENCE</scope>
    <source>
        <strain evidence="1">HK4-1</strain>
    </source>
</reference>
<name>A0ABT2IAI4_9SPHN</name>
<dbReference type="EMBL" id="JANZXA010000021">
    <property type="protein sequence ID" value="MCT2401840.1"/>
    <property type="molecule type" value="Genomic_DNA"/>
</dbReference>
<dbReference type="RefSeq" id="WP_260047816.1">
    <property type="nucleotide sequence ID" value="NZ_JANZXA010000021.1"/>
</dbReference>